<dbReference type="Proteomes" id="UP001140949">
    <property type="component" value="Unassembled WGS sequence"/>
</dbReference>
<organism evidence="1 2">
    <name type="scientific">Iris pallida</name>
    <name type="common">Sweet iris</name>
    <dbReference type="NCBI Taxonomy" id="29817"/>
    <lineage>
        <taxon>Eukaryota</taxon>
        <taxon>Viridiplantae</taxon>
        <taxon>Streptophyta</taxon>
        <taxon>Embryophyta</taxon>
        <taxon>Tracheophyta</taxon>
        <taxon>Spermatophyta</taxon>
        <taxon>Magnoliopsida</taxon>
        <taxon>Liliopsida</taxon>
        <taxon>Asparagales</taxon>
        <taxon>Iridaceae</taxon>
        <taxon>Iridoideae</taxon>
        <taxon>Irideae</taxon>
        <taxon>Iris</taxon>
    </lineage>
</organism>
<name>A0AAX6FG59_IRIPA</name>
<comment type="caution">
    <text evidence="1">The sequence shown here is derived from an EMBL/GenBank/DDBJ whole genome shotgun (WGS) entry which is preliminary data.</text>
</comment>
<reference evidence="1" key="1">
    <citation type="journal article" date="2023" name="GigaByte">
        <title>Genome assembly of the bearded iris, Iris pallida Lam.</title>
        <authorList>
            <person name="Bruccoleri R.E."/>
            <person name="Oakeley E.J."/>
            <person name="Faust A.M.E."/>
            <person name="Altorfer M."/>
            <person name="Dessus-Babus S."/>
            <person name="Burckhardt D."/>
            <person name="Oertli M."/>
            <person name="Naumann U."/>
            <person name="Petersen F."/>
            <person name="Wong J."/>
        </authorList>
    </citation>
    <scope>NUCLEOTIDE SEQUENCE</scope>
    <source>
        <strain evidence="1">GSM-AAB239-AS_SAM_17_03QT</strain>
    </source>
</reference>
<sequence>MELSFPLLCFWHVSAAFSRIEEPRSGFSLAFSFSHLEEPRRVAAVGCGLSEEEAECEKKLKGSVCCGISYEWRESGSREVGCNL</sequence>
<gene>
    <name evidence="1" type="ORF">M6B38_135165</name>
</gene>
<reference evidence="1" key="2">
    <citation type="submission" date="2023-04" db="EMBL/GenBank/DDBJ databases">
        <authorList>
            <person name="Bruccoleri R.E."/>
            <person name="Oakeley E.J."/>
            <person name="Faust A.-M."/>
            <person name="Dessus-Babus S."/>
            <person name="Altorfer M."/>
            <person name="Burckhardt D."/>
            <person name="Oertli M."/>
            <person name="Naumann U."/>
            <person name="Petersen F."/>
            <person name="Wong J."/>
        </authorList>
    </citation>
    <scope>NUCLEOTIDE SEQUENCE</scope>
    <source>
        <strain evidence="1">GSM-AAB239-AS_SAM_17_03QT</strain>
        <tissue evidence="1">Leaf</tissue>
    </source>
</reference>
<protein>
    <recommendedName>
        <fullName evidence="3">Secreted protein</fullName>
    </recommendedName>
</protein>
<evidence type="ECO:0008006" key="3">
    <source>
        <dbReference type="Google" id="ProtNLM"/>
    </source>
</evidence>
<proteinExistence type="predicted"/>
<accession>A0AAX6FG59</accession>
<evidence type="ECO:0000313" key="2">
    <source>
        <dbReference type="Proteomes" id="UP001140949"/>
    </source>
</evidence>
<keyword evidence="2" id="KW-1185">Reference proteome</keyword>
<dbReference type="AlphaFoldDB" id="A0AAX6FG59"/>
<evidence type="ECO:0000313" key="1">
    <source>
        <dbReference type="EMBL" id="KAJ6815299.1"/>
    </source>
</evidence>
<dbReference type="EMBL" id="JANAVB010029125">
    <property type="protein sequence ID" value="KAJ6815299.1"/>
    <property type="molecule type" value="Genomic_DNA"/>
</dbReference>